<dbReference type="SUPFAM" id="SSF53822">
    <property type="entry name" value="Periplasmic binding protein-like I"/>
    <property type="match status" value="1"/>
</dbReference>
<name>X7E130_9GAMM</name>
<dbReference type="InterPro" id="IPR010982">
    <property type="entry name" value="Lambda_DNA-bd_dom_sf"/>
</dbReference>
<protein>
    <submittedName>
        <fullName evidence="5">LacI family transcriptional regulator</fullName>
    </submittedName>
</protein>
<dbReference type="Gene3D" id="3.40.50.2300">
    <property type="match status" value="2"/>
</dbReference>
<dbReference type="PANTHER" id="PTHR30146:SF2">
    <property type="entry name" value="HTH-TYPE TRANSCRIPTIONAL REGULATOR GNTR"/>
    <property type="match status" value="1"/>
</dbReference>
<evidence type="ECO:0000259" key="4">
    <source>
        <dbReference type="PROSITE" id="PS50932"/>
    </source>
</evidence>
<dbReference type="SUPFAM" id="SSF47413">
    <property type="entry name" value="lambda repressor-like DNA-binding domains"/>
    <property type="match status" value="1"/>
</dbReference>
<gene>
    <name evidence="5" type="ORF">MUS1_06150</name>
</gene>
<dbReference type="PROSITE" id="PS00356">
    <property type="entry name" value="HTH_LACI_1"/>
    <property type="match status" value="1"/>
</dbReference>
<keyword evidence="2" id="KW-0238">DNA-binding</keyword>
<sequence length="338" mass="36635">MKIKKNARPTMVDVAHRAGVSQMTVSRAISGKGYVSEDVKLKVEAAAQEIGYVQNRLAYGLRSENTHLIAVVLPSLANSVFTDVLTGITDAVTIHGFRPVFGVTEYSQESEEKLVQDLLSWRPYGIVLAGIEHSEATRKAIISSGIRVAEIMDVESTPISIAFGLSHKDAGKKTAEYMLSKGHRRFIYVGSQGGRDLRALKRFEGFIEALNEAEATLISTEISTLPSSLAGGLSVTEKILQSSDKPDAIYYANDDLAAGGLMYCISNGIRTPEDIALAGFNGLPFLDAFPIQLTTVRTPRYEMGWKAGNYLVDPSLASYPEGESCIDVGFELIKGDTC</sequence>
<dbReference type="InterPro" id="IPR000843">
    <property type="entry name" value="HTH_LacI"/>
</dbReference>
<dbReference type="RefSeq" id="WP_051436298.1">
    <property type="nucleotide sequence ID" value="NZ_JAMB01000016.1"/>
</dbReference>
<dbReference type="Gene3D" id="1.10.260.40">
    <property type="entry name" value="lambda repressor-like DNA-binding domains"/>
    <property type="match status" value="1"/>
</dbReference>
<dbReference type="SMART" id="SM00354">
    <property type="entry name" value="HTH_LACI"/>
    <property type="match status" value="1"/>
</dbReference>
<comment type="caution">
    <text evidence="5">The sequence shown here is derived from an EMBL/GenBank/DDBJ whole genome shotgun (WGS) entry which is preliminary data.</text>
</comment>
<dbReference type="STRING" id="1122207.MUS1_06150"/>
<proteinExistence type="predicted"/>
<organism evidence="5 6">
    <name type="scientific">Marinomonas ushuaiensis DSM 15871</name>
    <dbReference type="NCBI Taxonomy" id="1122207"/>
    <lineage>
        <taxon>Bacteria</taxon>
        <taxon>Pseudomonadati</taxon>
        <taxon>Pseudomonadota</taxon>
        <taxon>Gammaproteobacteria</taxon>
        <taxon>Oceanospirillales</taxon>
        <taxon>Oceanospirillaceae</taxon>
        <taxon>Marinomonas</taxon>
    </lineage>
</organism>
<dbReference type="eggNOG" id="COG1609">
    <property type="taxonomic scope" value="Bacteria"/>
</dbReference>
<dbReference type="EMBL" id="JAMB01000016">
    <property type="protein sequence ID" value="ETX09677.1"/>
    <property type="molecule type" value="Genomic_DNA"/>
</dbReference>
<dbReference type="Proteomes" id="UP000054058">
    <property type="component" value="Unassembled WGS sequence"/>
</dbReference>
<evidence type="ECO:0000256" key="3">
    <source>
        <dbReference type="ARBA" id="ARBA00023163"/>
    </source>
</evidence>
<dbReference type="Pfam" id="PF13377">
    <property type="entry name" value="Peripla_BP_3"/>
    <property type="match status" value="1"/>
</dbReference>
<dbReference type="Pfam" id="PF00356">
    <property type="entry name" value="LacI"/>
    <property type="match status" value="1"/>
</dbReference>
<evidence type="ECO:0000256" key="1">
    <source>
        <dbReference type="ARBA" id="ARBA00023015"/>
    </source>
</evidence>
<dbReference type="PROSITE" id="PS50932">
    <property type="entry name" value="HTH_LACI_2"/>
    <property type="match status" value="1"/>
</dbReference>
<keyword evidence="6" id="KW-1185">Reference proteome</keyword>
<dbReference type="GO" id="GO:0003700">
    <property type="term" value="F:DNA-binding transcription factor activity"/>
    <property type="evidence" value="ECO:0007669"/>
    <property type="project" value="TreeGrafter"/>
</dbReference>
<dbReference type="PANTHER" id="PTHR30146">
    <property type="entry name" value="LACI-RELATED TRANSCRIPTIONAL REPRESSOR"/>
    <property type="match status" value="1"/>
</dbReference>
<reference evidence="5 6" key="1">
    <citation type="submission" date="2014-01" db="EMBL/GenBank/DDBJ databases">
        <title>Marinomonas ushuaiensis DSM 15871 Genome Sequencing.</title>
        <authorList>
            <person name="Lai Q."/>
            <person name="Shao Z.S."/>
        </authorList>
    </citation>
    <scope>NUCLEOTIDE SEQUENCE [LARGE SCALE GENOMIC DNA]</scope>
    <source>
        <strain evidence="5 6">DSM 15871</strain>
    </source>
</reference>
<dbReference type="GO" id="GO:0000976">
    <property type="term" value="F:transcription cis-regulatory region binding"/>
    <property type="evidence" value="ECO:0007669"/>
    <property type="project" value="TreeGrafter"/>
</dbReference>
<evidence type="ECO:0000256" key="2">
    <source>
        <dbReference type="ARBA" id="ARBA00023125"/>
    </source>
</evidence>
<evidence type="ECO:0000313" key="5">
    <source>
        <dbReference type="EMBL" id="ETX09677.1"/>
    </source>
</evidence>
<dbReference type="InterPro" id="IPR028082">
    <property type="entry name" value="Peripla_BP_I"/>
</dbReference>
<dbReference type="OrthoDB" id="5681588at2"/>
<dbReference type="AlphaFoldDB" id="X7E130"/>
<dbReference type="PATRIC" id="fig|1122207.3.peg.2841"/>
<dbReference type="CDD" id="cd01392">
    <property type="entry name" value="HTH_LacI"/>
    <property type="match status" value="1"/>
</dbReference>
<keyword evidence="3" id="KW-0804">Transcription</keyword>
<accession>X7E130</accession>
<keyword evidence="1" id="KW-0805">Transcription regulation</keyword>
<feature type="domain" description="HTH lacI-type" evidence="4">
    <location>
        <begin position="9"/>
        <end position="63"/>
    </location>
</feature>
<dbReference type="CDD" id="cd01575">
    <property type="entry name" value="PBP1_GntR"/>
    <property type="match status" value="1"/>
</dbReference>
<evidence type="ECO:0000313" key="6">
    <source>
        <dbReference type="Proteomes" id="UP000054058"/>
    </source>
</evidence>
<dbReference type="InterPro" id="IPR046335">
    <property type="entry name" value="LacI/GalR-like_sensor"/>
</dbReference>